<evidence type="ECO:0000256" key="5">
    <source>
        <dbReference type="SAM" id="Phobius"/>
    </source>
</evidence>
<feature type="transmembrane region" description="Helical" evidence="5">
    <location>
        <begin position="128"/>
        <end position="152"/>
    </location>
</feature>
<protein>
    <recommendedName>
        <fullName evidence="8">Major facilitator superfamily (MFS) profile domain-containing protein</fullName>
    </recommendedName>
</protein>
<evidence type="ECO:0000256" key="1">
    <source>
        <dbReference type="ARBA" id="ARBA00004141"/>
    </source>
</evidence>
<dbReference type="InterPro" id="IPR011701">
    <property type="entry name" value="MFS"/>
</dbReference>
<organism evidence="6 7">
    <name type="scientific">Coleophoma crateriformis</name>
    <dbReference type="NCBI Taxonomy" id="565419"/>
    <lineage>
        <taxon>Eukaryota</taxon>
        <taxon>Fungi</taxon>
        <taxon>Dikarya</taxon>
        <taxon>Ascomycota</taxon>
        <taxon>Pezizomycotina</taxon>
        <taxon>Leotiomycetes</taxon>
        <taxon>Helotiales</taxon>
        <taxon>Dermateaceae</taxon>
        <taxon>Coleophoma</taxon>
    </lineage>
</organism>
<keyword evidence="4 5" id="KW-0472">Membrane</keyword>
<dbReference type="Gene3D" id="1.20.1250.20">
    <property type="entry name" value="MFS general substrate transporter like domains"/>
    <property type="match status" value="1"/>
</dbReference>
<feature type="transmembrane region" description="Helical" evidence="5">
    <location>
        <begin position="438"/>
        <end position="461"/>
    </location>
</feature>
<accession>A0A3D8Q912</accession>
<keyword evidence="3 5" id="KW-1133">Transmembrane helix</keyword>
<proteinExistence type="predicted"/>
<dbReference type="Pfam" id="PF07690">
    <property type="entry name" value="MFS_1"/>
    <property type="match status" value="1"/>
</dbReference>
<dbReference type="SUPFAM" id="SSF103473">
    <property type="entry name" value="MFS general substrate transporter"/>
    <property type="match status" value="1"/>
</dbReference>
<evidence type="ECO:0000256" key="2">
    <source>
        <dbReference type="ARBA" id="ARBA00022692"/>
    </source>
</evidence>
<feature type="transmembrane region" description="Helical" evidence="5">
    <location>
        <begin position="402"/>
        <end position="418"/>
    </location>
</feature>
<dbReference type="AlphaFoldDB" id="A0A3D8Q912"/>
<dbReference type="GO" id="GO:0016020">
    <property type="term" value="C:membrane"/>
    <property type="evidence" value="ECO:0007669"/>
    <property type="project" value="UniProtKB-SubCell"/>
</dbReference>
<keyword evidence="7" id="KW-1185">Reference proteome</keyword>
<dbReference type="PANTHER" id="PTHR23507:SF1">
    <property type="entry name" value="FI18259P1-RELATED"/>
    <property type="match status" value="1"/>
</dbReference>
<feature type="transmembrane region" description="Helical" evidence="5">
    <location>
        <begin position="195"/>
        <end position="214"/>
    </location>
</feature>
<evidence type="ECO:0008006" key="8">
    <source>
        <dbReference type="Google" id="ProtNLM"/>
    </source>
</evidence>
<dbReference type="GO" id="GO:0022857">
    <property type="term" value="F:transmembrane transporter activity"/>
    <property type="evidence" value="ECO:0007669"/>
    <property type="project" value="InterPro"/>
</dbReference>
<evidence type="ECO:0000313" key="7">
    <source>
        <dbReference type="Proteomes" id="UP000256328"/>
    </source>
</evidence>
<reference evidence="6 7" key="1">
    <citation type="journal article" date="2018" name="IMA Fungus">
        <title>IMA Genome-F 9: Draft genome sequence of Annulohypoxylon stygium, Aspergillus mulundensis, Berkeleyomyces basicola (syn. Thielaviopsis basicola), Ceratocystis smalleyi, two Cercospora beticola strains, Coleophoma cylindrospora, Fusarium fracticaudum, Phialophora cf. hyalina, and Morchella septimelata.</title>
        <authorList>
            <person name="Wingfield B.D."/>
            <person name="Bills G.F."/>
            <person name="Dong Y."/>
            <person name="Huang W."/>
            <person name="Nel W.J."/>
            <person name="Swalarsk-Parry B.S."/>
            <person name="Vaghefi N."/>
            <person name="Wilken P.M."/>
            <person name="An Z."/>
            <person name="de Beer Z.W."/>
            <person name="De Vos L."/>
            <person name="Chen L."/>
            <person name="Duong T.A."/>
            <person name="Gao Y."/>
            <person name="Hammerbacher A."/>
            <person name="Kikkert J.R."/>
            <person name="Li Y."/>
            <person name="Li H."/>
            <person name="Li K."/>
            <person name="Li Q."/>
            <person name="Liu X."/>
            <person name="Ma X."/>
            <person name="Naidoo K."/>
            <person name="Pethybridge S.J."/>
            <person name="Sun J."/>
            <person name="Steenkamp E.T."/>
            <person name="van der Nest M.A."/>
            <person name="van Wyk S."/>
            <person name="Wingfield M.J."/>
            <person name="Xiong C."/>
            <person name="Yue Q."/>
            <person name="Zhang X."/>
        </authorList>
    </citation>
    <scope>NUCLEOTIDE SEQUENCE [LARGE SCALE GENOMIC DNA]</scope>
    <source>
        <strain evidence="6 7">BP5796</strain>
    </source>
</reference>
<feature type="transmembrane region" description="Helical" evidence="5">
    <location>
        <begin position="347"/>
        <end position="368"/>
    </location>
</feature>
<feature type="transmembrane region" description="Helical" evidence="5">
    <location>
        <begin position="380"/>
        <end position="397"/>
    </location>
</feature>
<feature type="transmembrane region" description="Helical" evidence="5">
    <location>
        <begin position="473"/>
        <end position="492"/>
    </location>
</feature>
<evidence type="ECO:0000256" key="4">
    <source>
        <dbReference type="ARBA" id="ARBA00023136"/>
    </source>
</evidence>
<feature type="transmembrane region" description="Helical" evidence="5">
    <location>
        <begin position="158"/>
        <end position="183"/>
    </location>
</feature>
<dbReference type="InterPro" id="IPR036259">
    <property type="entry name" value="MFS_trans_sf"/>
</dbReference>
<dbReference type="EMBL" id="PDLN01000021">
    <property type="protein sequence ID" value="RDW58289.1"/>
    <property type="molecule type" value="Genomic_DNA"/>
</dbReference>
<gene>
    <name evidence="6" type="ORF">BP5796_12219</name>
</gene>
<evidence type="ECO:0000256" key="3">
    <source>
        <dbReference type="ARBA" id="ARBA00022989"/>
    </source>
</evidence>
<sequence>MEQEGFHARERFPTYQYKAVECHNPTTIDVDEALTIRRVFWCIFGLKFLVQINTTSLELPLLRLVEHTVCKAYLGTNLDEIDEDICKVPAVQDKVARIMGYKSTFDSLPCLLTAMIYGSLSSRHGRKLVVMLSLTGQFMSWMWIVLLGFFANKLPVELIWLSSLLLFIGGGRSVEMSILYTSLCDAAAWNRRTSLLLFLHGCDGIAGLIGYPLGSVLMQYRLWAPFGLAGIAFALQCVFLWFMPETSPYIAARIAPPNPALTPEQDLDSEENELLHPGRIPSNKVKGLSCDQLTFETRTSDIRVFCEHPGLRIIFLMFFFKRIAFASERFAFQYASERLHKKIFQTFWMGAFVNAGTLLSNSVLLPLLTRTLNSPVKDVWVIHGSLIDLVAGVAILWRGCSLLLLGIGLFICGLGEGLEVGLQSLGSYIVGEAKLATFFSFVSILSVAGELLGGPIMAISYAVRDKDKQPLGLCYLLSAVLFGCLLIIAYRIKTSQQ</sequence>
<dbReference type="Proteomes" id="UP000256328">
    <property type="component" value="Unassembled WGS sequence"/>
</dbReference>
<dbReference type="PANTHER" id="PTHR23507">
    <property type="entry name" value="ZGC:174356"/>
    <property type="match status" value="1"/>
</dbReference>
<keyword evidence="2 5" id="KW-0812">Transmembrane</keyword>
<evidence type="ECO:0000313" key="6">
    <source>
        <dbReference type="EMBL" id="RDW58289.1"/>
    </source>
</evidence>
<feature type="transmembrane region" description="Helical" evidence="5">
    <location>
        <begin position="220"/>
        <end position="243"/>
    </location>
</feature>
<dbReference type="OrthoDB" id="194139at2759"/>
<comment type="subcellular location">
    <subcellularLocation>
        <location evidence="1">Membrane</location>
        <topology evidence="1">Multi-pass membrane protein</topology>
    </subcellularLocation>
</comment>
<comment type="caution">
    <text evidence="6">The sequence shown here is derived from an EMBL/GenBank/DDBJ whole genome shotgun (WGS) entry which is preliminary data.</text>
</comment>
<name>A0A3D8Q912_9HELO</name>